<evidence type="ECO:0000313" key="1">
    <source>
        <dbReference type="Proteomes" id="UP000504608"/>
    </source>
</evidence>
<dbReference type="RefSeq" id="XP_022975313.1">
    <property type="nucleotide sequence ID" value="XM_023119545.1"/>
</dbReference>
<dbReference type="KEGG" id="cmax:111474474"/>
<proteinExistence type="predicted"/>
<keyword evidence="1" id="KW-1185">Reference proteome</keyword>
<dbReference type="GeneID" id="111474474"/>
<name>A0A6J1IIU6_CUCMA</name>
<dbReference type="Proteomes" id="UP000504608">
    <property type="component" value="Unplaced"/>
</dbReference>
<organism evidence="1 2">
    <name type="scientific">Cucurbita maxima</name>
    <name type="common">Pumpkin</name>
    <name type="synonym">Winter squash</name>
    <dbReference type="NCBI Taxonomy" id="3661"/>
    <lineage>
        <taxon>Eukaryota</taxon>
        <taxon>Viridiplantae</taxon>
        <taxon>Streptophyta</taxon>
        <taxon>Embryophyta</taxon>
        <taxon>Tracheophyta</taxon>
        <taxon>Spermatophyta</taxon>
        <taxon>Magnoliopsida</taxon>
        <taxon>eudicotyledons</taxon>
        <taxon>Gunneridae</taxon>
        <taxon>Pentapetalae</taxon>
        <taxon>rosids</taxon>
        <taxon>fabids</taxon>
        <taxon>Cucurbitales</taxon>
        <taxon>Cucurbitaceae</taxon>
        <taxon>Cucurbiteae</taxon>
        <taxon>Cucurbita</taxon>
    </lineage>
</organism>
<reference evidence="2" key="1">
    <citation type="submission" date="2025-08" db="UniProtKB">
        <authorList>
            <consortium name="RefSeq"/>
        </authorList>
    </citation>
    <scope>IDENTIFICATION</scope>
    <source>
        <tissue evidence="2">Young leaves</tissue>
    </source>
</reference>
<gene>
    <name evidence="2" type="primary">LOC111474474</name>
</gene>
<evidence type="ECO:0000313" key="2">
    <source>
        <dbReference type="RefSeq" id="XP_022975313.1"/>
    </source>
</evidence>
<accession>A0A6J1IIU6</accession>
<sequence>MGGLKAEGVQQDIGSHPYHMRSGPALPNGNSYMGFSTLPRQGVFPFLLYPPLGRHKKVDVKAQFRLLGAFAVGHLELVPPGYDFISLFLLTFFNYILPPPPPVSPAKTSSLADIYPNFLTYSSSDPVSFYFLFLDGSFSSHDFI</sequence>
<dbReference type="AlphaFoldDB" id="A0A6J1IIU6"/>
<protein>
    <submittedName>
        <fullName evidence="2">Uncharacterized protein LOC111474474</fullName>
    </submittedName>
</protein>